<gene>
    <name evidence="3" type="ORF">PGRI_094910</name>
</gene>
<comment type="caution">
    <text evidence="3">The sequence shown here is derived from an EMBL/GenBank/DDBJ whole genome shotgun (WGS) entry which is preliminary data.</text>
</comment>
<dbReference type="GO" id="GO:0071944">
    <property type="term" value="C:cell periphery"/>
    <property type="evidence" value="ECO:0007669"/>
    <property type="project" value="TreeGrafter"/>
</dbReference>
<dbReference type="GeneID" id="63712504"/>
<evidence type="ECO:0000256" key="1">
    <source>
        <dbReference type="SAM" id="MobiDB-lite"/>
    </source>
</evidence>
<feature type="compositionally biased region" description="Polar residues" evidence="1">
    <location>
        <begin position="814"/>
        <end position="835"/>
    </location>
</feature>
<dbReference type="RefSeq" id="XP_040650015.1">
    <property type="nucleotide sequence ID" value="XM_040797204.1"/>
</dbReference>
<feature type="compositionally biased region" description="Pro residues" evidence="1">
    <location>
        <begin position="776"/>
        <end position="795"/>
    </location>
</feature>
<feature type="compositionally biased region" description="Polar residues" evidence="1">
    <location>
        <begin position="692"/>
        <end position="712"/>
    </location>
</feature>
<evidence type="ECO:0000313" key="3">
    <source>
        <dbReference type="EMBL" id="KXG51479.1"/>
    </source>
</evidence>
<name>A0A135LRD6_PENPA</name>
<sequence length="858" mass="94154">MGLRKQPPPRLENISKSNPRSDARSPKLPNSASSHRTRLNRFPSEDSIYSPDLNTSPAFDLMPLEEAQRSPMGSPTNQPPNPWPNNNGTPDDSRSGQCNQYESAYREPEIINGHWASPTLITGQQQGAAENVWRATSDAGQATTGELPVQLQSNNPFLKPRPADRTQELLDSNEWGRDSHGTLNSDSLSLTEGYIPMTARLSLLDEPNQESPWADTPRAHPNSEQRAVLGGQQLDDNSPWGSQQSIKVSAPPEIYLQGMQSNPYAPAVSMQPSDPSDADNHSRAHVKPSYSSGRLGSDAEINTSSVALSSGTPATSRESSDLGVLGATGNSEVKKGSHVASSLYSEPAVNGARSLSDKQKLPSSIVQQPQPQTTPILSAADAAKQKEQRSETYTIRHVRWTDQSGQLVESPVLVQNQNGPCPLLALINALVLRAKPNTHPPIVRALSTREQISLGLLIEAMFEELTICLGPDEEFPDIEALAQFLTMLHTGMNVNPRLIMDSTEGFGTFLETSDLRLYSTFGVPLIHAWLAPWSSSTHAAMSRTAQYYEDIQMLPFRRQEFEDRVARGDTLQAEEENTMADIQTIQRFVEIENPTQLSPFGLTQLSTKLAPGSFSILFRNDHFSTLYKHPQSHQLYTLVTDAGYAGHAEVVWESLVDVTGFNTEYYSGDFRPVGAGPSTPSVPGPASRAPNERTQSPNANEVSKSPEPTQEQSDADYAYALSLQFQEEEQRENARTEQARDRRTSAPSNPFNRPSPSPRLSNVPARSSSIAVGSQPRPPQHGPDPEDPNAPPPPYEQATGGPRYSPPDRRSYGGTPSNRPVNQYPGNRNSRNRNQYSHRPRPVGAGIMETEKKDCIVM</sequence>
<feature type="region of interest" description="Disordered" evidence="1">
    <location>
        <begin position="726"/>
        <end position="858"/>
    </location>
</feature>
<feature type="compositionally biased region" description="Basic and acidic residues" evidence="1">
    <location>
        <begin position="849"/>
        <end position="858"/>
    </location>
</feature>
<feature type="compositionally biased region" description="Pro residues" evidence="1">
    <location>
        <begin position="1"/>
        <end position="10"/>
    </location>
</feature>
<dbReference type="EMBL" id="LHQR01000030">
    <property type="protein sequence ID" value="KXG51479.1"/>
    <property type="molecule type" value="Genomic_DNA"/>
</dbReference>
<keyword evidence="4" id="KW-1185">Reference proteome</keyword>
<dbReference type="GO" id="GO:0016807">
    <property type="term" value="F:cysteine-type carboxypeptidase activity"/>
    <property type="evidence" value="ECO:0007669"/>
    <property type="project" value="TreeGrafter"/>
</dbReference>
<dbReference type="Proteomes" id="UP000070168">
    <property type="component" value="Unassembled WGS sequence"/>
</dbReference>
<dbReference type="GO" id="GO:0004843">
    <property type="term" value="F:cysteine-type deubiquitinase activity"/>
    <property type="evidence" value="ECO:0007669"/>
    <property type="project" value="InterPro"/>
</dbReference>
<dbReference type="AlphaFoldDB" id="A0A135LRD6"/>
<dbReference type="GO" id="GO:0005829">
    <property type="term" value="C:cytosol"/>
    <property type="evidence" value="ECO:0007669"/>
    <property type="project" value="TreeGrafter"/>
</dbReference>
<dbReference type="GO" id="GO:0071108">
    <property type="term" value="P:protein K48-linked deubiquitination"/>
    <property type="evidence" value="ECO:0007669"/>
    <property type="project" value="TreeGrafter"/>
</dbReference>
<protein>
    <recommendedName>
        <fullName evidence="2">MINDY deubiquitinase domain-containing protein</fullName>
    </recommendedName>
</protein>
<feature type="region of interest" description="Disordered" evidence="1">
    <location>
        <begin position="670"/>
        <end position="712"/>
    </location>
</feature>
<dbReference type="InterPro" id="IPR007518">
    <property type="entry name" value="MINDY"/>
</dbReference>
<dbReference type="Pfam" id="PF04424">
    <property type="entry name" value="MINDY_DUB"/>
    <property type="match status" value="1"/>
</dbReference>
<dbReference type="OrthoDB" id="10261212at2759"/>
<feature type="region of interest" description="Disordered" evidence="1">
    <location>
        <begin position="350"/>
        <end position="373"/>
    </location>
</feature>
<evidence type="ECO:0000259" key="2">
    <source>
        <dbReference type="Pfam" id="PF04424"/>
    </source>
</evidence>
<reference evidence="3 4" key="1">
    <citation type="journal article" date="2016" name="BMC Genomics">
        <title>Genome sequencing and secondary metabolism of the postharvest pathogen Penicillium griseofulvum.</title>
        <authorList>
            <person name="Banani H."/>
            <person name="Marcet-Houben M."/>
            <person name="Ballester A.R."/>
            <person name="Abbruscato P."/>
            <person name="Gonzalez-Candelas L."/>
            <person name="Gabaldon T."/>
            <person name="Spadaro D."/>
        </authorList>
    </citation>
    <scope>NUCLEOTIDE SEQUENCE [LARGE SCALE GENOMIC DNA]</scope>
    <source>
        <strain evidence="3 4">PG3</strain>
    </source>
</reference>
<proteinExistence type="predicted"/>
<feature type="domain" description="MINDY deubiquitinase" evidence="2">
    <location>
        <begin position="391"/>
        <end position="670"/>
    </location>
</feature>
<evidence type="ECO:0000313" key="4">
    <source>
        <dbReference type="Proteomes" id="UP000070168"/>
    </source>
</evidence>
<dbReference type="STRING" id="5078.A0A135LRD6"/>
<feature type="compositionally biased region" description="Polar residues" evidence="1">
    <location>
        <begin position="289"/>
        <end position="317"/>
    </location>
</feature>
<organism evidence="3 4">
    <name type="scientific">Penicillium patulum</name>
    <name type="common">Penicillium griseofulvum</name>
    <dbReference type="NCBI Taxonomy" id="5078"/>
    <lineage>
        <taxon>Eukaryota</taxon>
        <taxon>Fungi</taxon>
        <taxon>Dikarya</taxon>
        <taxon>Ascomycota</taxon>
        <taxon>Pezizomycotina</taxon>
        <taxon>Eurotiomycetes</taxon>
        <taxon>Eurotiomycetidae</taxon>
        <taxon>Eurotiales</taxon>
        <taxon>Aspergillaceae</taxon>
        <taxon>Penicillium</taxon>
    </lineage>
</organism>
<feature type="compositionally biased region" description="Low complexity" evidence="1">
    <location>
        <begin position="745"/>
        <end position="762"/>
    </location>
</feature>
<feature type="region of interest" description="Disordered" evidence="1">
    <location>
        <begin position="1"/>
        <end position="98"/>
    </location>
</feature>
<dbReference type="PANTHER" id="PTHR18063:SF6">
    <property type="entry name" value="UBIQUITIN CARBOXYL-TERMINAL HYDROLASE"/>
    <property type="match status" value="1"/>
</dbReference>
<dbReference type="InterPro" id="IPR033979">
    <property type="entry name" value="MINDY_domain"/>
</dbReference>
<feature type="compositionally biased region" description="Basic and acidic residues" evidence="1">
    <location>
        <begin position="731"/>
        <end position="744"/>
    </location>
</feature>
<dbReference type="OMA" id="KDRNKDC"/>
<accession>A0A135LRD6</accession>
<feature type="region of interest" description="Disordered" evidence="1">
    <location>
        <begin position="263"/>
        <end position="332"/>
    </location>
</feature>
<dbReference type="PANTHER" id="PTHR18063">
    <property type="entry name" value="NF-E2 INDUCIBLE PROTEIN"/>
    <property type="match status" value="1"/>
</dbReference>
<dbReference type="GO" id="GO:1990380">
    <property type="term" value="F:K48-linked deubiquitinase activity"/>
    <property type="evidence" value="ECO:0007669"/>
    <property type="project" value="InterPro"/>
</dbReference>